<dbReference type="CDD" id="cd00555">
    <property type="entry name" value="Maf"/>
    <property type="match status" value="1"/>
</dbReference>
<dbReference type="InterPro" id="IPR029001">
    <property type="entry name" value="ITPase-like_fam"/>
</dbReference>
<keyword evidence="2 5" id="KW-0963">Cytoplasm</keyword>
<evidence type="ECO:0000256" key="3">
    <source>
        <dbReference type="ARBA" id="ARBA00022801"/>
    </source>
</evidence>
<feature type="site" description="Important for substrate specificity" evidence="5">
    <location>
        <position position="153"/>
    </location>
</feature>
<comment type="caution">
    <text evidence="5">Lacks conserved residue(s) required for the propagation of feature annotation.</text>
</comment>
<comment type="caution">
    <text evidence="6">The sequence shown here is derived from an EMBL/GenBank/DDBJ whole genome shotgun (WGS) entry which is preliminary data.</text>
</comment>
<dbReference type="Pfam" id="PF02545">
    <property type="entry name" value="Maf"/>
    <property type="match status" value="1"/>
</dbReference>
<dbReference type="HAMAP" id="MF_00528">
    <property type="entry name" value="Maf"/>
    <property type="match status" value="1"/>
</dbReference>
<dbReference type="EMBL" id="SHNP01000002">
    <property type="protein sequence ID" value="MCX2973114.1"/>
    <property type="molecule type" value="Genomic_DNA"/>
</dbReference>
<dbReference type="InterPro" id="IPR003697">
    <property type="entry name" value="Maf-like"/>
</dbReference>
<dbReference type="Proteomes" id="UP001143307">
    <property type="component" value="Unassembled WGS sequence"/>
</dbReference>
<dbReference type="Gene3D" id="3.90.950.10">
    <property type="match status" value="1"/>
</dbReference>
<dbReference type="PANTHER" id="PTHR43213">
    <property type="entry name" value="BIFUNCTIONAL DTTP/UTP PYROPHOSPHATASE/METHYLTRANSFERASE PROTEIN-RELATED"/>
    <property type="match status" value="1"/>
</dbReference>
<comment type="subcellular location">
    <subcellularLocation>
        <location evidence="1 5">Cytoplasm</location>
    </subcellularLocation>
</comment>
<feature type="site" description="Important for substrate specificity" evidence="5">
    <location>
        <position position="69"/>
    </location>
</feature>
<comment type="catalytic activity">
    <reaction evidence="5">
        <text>N(7)-methyl-GTP + H2O = N(7)-methyl-GMP + diphosphate + H(+)</text>
        <dbReference type="Rhea" id="RHEA:58744"/>
        <dbReference type="ChEBI" id="CHEBI:15377"/>
        <dbReference type="ChEBI" id="CHEBI:15378"/>
        <dbReference type="ChEBI" id="CHEBI:33019"/>
        <dbReference type="ChEBI" id="CHEBI:58285"/>
        <dbReference type="ChEBI" id="CHEBI:87133"/>
    </reaction>
</comment>
<evidence type="ECO:0000313" key="6">
    <source>
        <dbReference type="EMBL" id="MCX2973114.1"/>
    </source>
</evidence>
<proteinExistence type="inferred from homology"/>
<protein>
    <recommendedName>
        <fullName evidence="5">7-methyl-GTP pyrophosphatase</fullName>
        <shortName evidence="5">m(7)GTP pyrophosphatase</shortName>
        <ecNumber evidence="5">3.6.1.-</ecNumber>
    </recommendedName>
</protein>
<comment type="cofactor">
    <cofactor evidence="5">
        <name>a divalent metal cation</name>
        <dbReference type="ChEBI" id="CHEBI:60240"/>
    </cofactor>
</comment>
<name>A0ABT3STB7_9GAMM</name>
<keyword evidence="3 5" id="KW-0378">Hydrolase</keyword>
<comment type="function">
    <text evidence="5">Nucleoside triphosphate pyrophosphatase that hydrolyzes 7-methyl-GTP (m(7)GTP). May have a dual role in cell division arrest and in preventing the incorporation of modified nucleotides into cellular nucleic acids.</text>
</comment>
<accession>A0ABT3STB7</accession>
<dbReference type="RefSeq" id="WP_279252071.1">
    <property type="nucleotide sequence ID" value="NZ_SHNP01000002.1"/>
</dbReference>
<dbReference type="PIRSF" id="PIRSF006305">
    <property type="entry name" value="Maf"/>
    <property type="match status" value="1"/>
</dbReference>
<evidence type="ECO:0000313" key="7">
    <source>
        <dbReference type="Proteomes" id="UP001143307"/>
    </source>
</evidence>
<evidence type="ECO:0000256" key="2">
    <source>
        <dbReference type="ARBA" id="ARBA00022490"/>
    </source>
</evidence>
<keyword evidence="7" id="KW-1185">Reference proteome</keyword>
<dbReference type="NCBIfam" id="TIGR00172">
    <property type="entry name" value="maf"/>
    <property type="match status" value="1"/>
</dbReference>
<evidence type="ECO:0000256" key="5">
    <source>
        <dbReference type="HAMAP-Rule" id="MF_00528"/>
    </source>
</evidence>
<dbReference type="PANTHER" id="PTHR43213:SF10">
    <property type="entry name" value="7-METHYL-GTP PYROPHOSPHATASE"/>
    <property type="match status" value="1"/>
</dbReference>
<reference evidence="6" key="1">
    <citation type="submission" date="2019-02" db="EMBL/GenBank/DDBJ databases">
        <authorList>
            <person name="Li S.-H."/>
        </authorList>
    </citation>
    <scope>NUCLEOTIDE SEQUENCE</scope>
    <source>
        <strain evidence="6">IMCC8485</strain>
    </source>
</reference>
<organism evidence="6 7">
    <name type="scientific">Candidatus Seongchinamella marina</name>
    <dbReference type="NCBI Taxonomy" id="2518990"/>
    <lineage>
        <taxon>Bacteria</taxon>
        <taxon>Pseudomonadati</taxon>
        <taxon>Pseudomonadota</taxon>
        <taxon>Gammaproteobacteria</taxon>
        <taxon>Cellvibrionales</taxon>
        <taxon>Halieaceae</taxon>
        <taxon>Seongchinamella</taxon>
    </lineage>
</organism>
<feature type="site" description="Important for substrate specificity" evidence="5">
    <location>
        <position position="11"/>
    </location>
</feature>
<keyword evidence="4 5" id="KW-0546">Nucleotide metabolism</keyword>
<dbReference type="EC" id="3.6.1.-" evidence="5"/>
<gene>
    <name evidence="6" type="ORF">EYC87_05875</name>
</gene>
<evidence type="ECO:0000256" key="1">
    <source>
        <dbReference type="ARBA" id="ARBA00004496"/>
    </source>
</evidence>
<evidence type="ECO:0000256" key="4">
    <source>
        <dbReference type="ARBA" id="ARBA00023080"/>
    </source>
</evidence>
<feature type="active site" description="Proton acceptor" evidence="5">
    <location>
        <position position="68"/>
    </location>
</feature>
<sequence length="193" mass="20772">MDLILASTSPYRRQLLERLQIPFRCESPNVDETAHPGESPAALAQRLATAKALDIASTNPGAFVIGSDQVASLAGSCIGKPGSHAAASKQLHDSAGQRVDFYTGLSLINLSIDYHETLIERFSVVFRELESLEIETYLQKEKPYDCAGSFKCEGLGIALFEKMIGDDPTTLVGLPLIATCRLLKAAGAPVLEH</sequence>
<comment type="similarity">
    <text evidence="5">Belongs to the Maf family. YceF subfamily.</text>
</comment>
<dbReference type="SUPFAM" id="SSF52972">
    <property type="entry name" value="ITPase-like"/>
    <property type="match status" value="1"/>
</dbReference>